<gene>
    <name evidence="2" type="ORF">E4634_17270</name>
</gene>
<protein>
    <submittedName>
        <fullName evidence="2">Class A beta-lactamase-related serine hydrolase</fullName>
    </submittedName>
</protein>
<keyword evidence="3" id="KW-1185">Reference proteome</keyword>
<organism evidence="2 3">
    <name type="scientific">Mangrovimicrobium sediminis</name>
    <dbReference type="NCBI Taxonomy" id="2562682"/>
    <lineage>
        <taxon>Bacteria</taxon>
        <taxon>Pseudomonadati</taxon>
        <taxon>Pseudomonadota</taxon>
        <taxon>Gammaproteobacteria</taxon>
        <taxon>Cellvibrionales</taxon>
        <taxon>Halieaceae</taxon>
        <taxon>Mangrovimicrobium</taxon>
    </lineage>
</organism>
<dbReference type="Gene3D" id="3.40.710.10">
    <property type="entry name" value="DD-peptidase/beta-lactamase superfamily"/>
    <property type="match status" value="1"/>
</dbReference>
<dbReference type="Proteomes" id="UP000298050">
    <property type="component" value="Unassembled WGS sequence"/>
</dbReference>
<dbReference type="SUPFAM" id="SSF56601">
    <property type="entry name" value="beta-lactamase/transpeptidase-like"/>
    <property type="match status" value="1"/>
</dbReference>
<dbReference type="Pfam" id="PF00144">
    <property type="entry name" value="Beta-lactamase"/>
    <property type="match status" value="1"/>
</dbReference>
<evidence type="ECO:0000313" key="2">
    <source>
        <dbReference type="EMBL" id="TGD71862.1"/>
    </source>
</evidence>
<sequence length="449" mass="49704">MRCGVYARPRQIGRTTMLACLTRKALANPFRRVAIPDDLDSITSIDDKAEIPAEESGLQPDAAEAIWDATLGLYRTGVHPLISICLRHRGNILLNRIVGYQKGDAADPKAVVAKLNTPICQFSAAKGVSAMLLHLLAEQGEIHLLDPISYYIPAYGSNGKHNTTIFQLLAHRAGVPGVGERVDPRELFDREAIVERICAAKPLDYHGRTQAYHAITGGFIIDELIRVTTGLTAQQYMDRHFRKPLKMRYFRYGLTRRDLPRVAMNYATGLKPGPIVGGTLEKVLGVGVDEAVDLSNTEEFLTAELLAANIYSTAEEAGRFYQMMLDGGVYENRRVMQPLTIHRATQEAGKSQMDASLKMPMRYSAGFMLGNSPFGLYGPNTQHAYGHLGLSNVLCWADPSREIAVSILTTGKPVVSPHLVEMFKMLFAISRHCPITRNMRQPNENWLAA</sequence>
<dbReference type="PANTHER" id="PTHR43319:SF3">
    <property type="entry name" value="BETA-LACTAMASE-RELATED DOMAIN-CONTAINING PROTEIN"/>
    <property type="match status" value="1"/>
</dbReference>
<accession>A0A4Z0LWY9</accession>
<dbReference type="GO" id="GO:0016787">
    <property type="term" value="F:hydrolase activity"/>
    <property type="evidence" value="ECO:0007669"/>
    <property type="project" value="UniProtKB-KW"/>
</dbReference>
<reference evidence="2 3" key="1">
    <citation type="submission" date="2019-04" db="EMBL/GenBank/DDBJ databases">
        <title>Taxonomy of novel Haliea sp. from mangrove soil of West Coast of India.</title>
        <authorList>
            <person name="Verma A."/>
            <person name="Kumar P."/>
            <person name="Krishnamurthi S."/>
        </authorList>
    </citation>
    <scope>NUCLEOTIDE SEQUENCE [LARGE SCALE GENOMIC DNA]</scope>
    <source>
        <strain evidence="2 3">SAOS-164</strain>
    </source>
</reference>
<dbReference type="InterPro" id="IPR052907">
    <property type="entry name" value="Beta-lactamase/esterase"/>
</dbReference>
<dbReference type="AlphaFoldDB" id="A0A4Z0LWY9"/>
<keyword evidence="2" id="KW-0378">Hydrolase</keyword>
<dbReference type="OrthoDB" id="5705574at2"/>
<dbReference type="InterPro" id="IPR012338">
    <property type="entry name" value="Beta-lactam/transpept-like"/>
</dbReference>
<name>A0A4Z0LWY9_9GAMM</name>
<dbReference type="EMBL" id="SRLE01000012">
    <property type="protein sequence ID" value="TGD71862.1"/>
    <property type="molecule type" value="Genomic_DNA"/>
</dbReference>
<comment type="caution">
    <text evidence="2">The sequence shown here is derived from an EMBL/GenBank/DDBJ whole genome shotgun (WGS) entry which is preliminary data.</text>
</comment>
<dbReference type="PANTHER" id="PTHR43319">
    <property type="entry name" value="BETA-LACTAMASE-RELATED"/>
    <property type="match status" value="1"/>
</dbReference>
<evidence type="ECO:0000259" key="1">
    <source>
        <dbReference type="Pfam" id="PF00144"/>
    </source>
</evidence>
<evidence type="ECO:0000313" key="3">
    <source>
        <dbReference type="Proteomes" id="UP000298050"/>
    </source>
</evidence>
<feature type="domain" description="Beta-lactamase-related" evidence="1">
    <location>
        <begin position="82"/>
        <end position="413"/>
    </location>
</feature>
<dbReference type="InterPro" id="IPR001466">
    <property type="entry name" value="Beta-lactam-related"/>
</dbReference>
<proteinExistence type="predicted"/>